<feature type="chain" id="PRO_5032390552" evidence="1">
    <location>
        <begin position="23"/>
        <end position="162"/>
    </location>
</feature>
<keyword evidence="3" id="KW-1185">Reference proteome</keyword>
<accession>A0A835YR73</accession>
<name>A0A835YR73_9STRA</name>
<keyword evidence="1" id="KW-0732">Signal</keyword>
<evidence type="ECO:0000313" key="3">
    <source>
        <dbReference type="Proteomes" id="UP000664859"/>
    </source>
</evidence>
<evidence type="ECO:0000313" key="2">
    <source>
        <dbReference type="EMBL" id="KAG5178552.1"/>
    </source>
</evidence>
<evidence type="ECO:0000256" key="1">
    <source>
        <dbReference type="SAM" id="SignalP"/>
    </source>
</evidence>
<proteinExistence type="predicted"/>
<dbReference type="AlphaFoldDB" id="A0A835YR73"/>
<dbReference type="EMBL" id="JAFCMP010000514">
    <property type="protein sequence ID" value="KAG5178552.1"/>
    <property type="molecule type" value="Genomic_DNA"/>
</dbReference>
<organism evidence="2 3">
    <name type="scientific">Tribonema minus</name>
    <dbReference type="NCBI Taxonomy" id="303371"/>
    <lineage>
        <taxon>Eukaryota</taxon>
        <taxon>Sar</taxon>
        <taxon>Stramenopiles</taxon>
        <taxon>Ochrophyta</taxon>
        <taxon>PX clade</taxon>
        <taxon>Xanthophyceae</taxon>
        <taxon>Tribonematales</taxon>
        <taxon>Tribonemataceae</taxon>
        <taxon>Tribonema</taxon>
    </lineage>
</organism>
<feature type="signal peptide" evidence="1">
    <location>
        <begin position="1"/>
        <end position="22"/>
    </location>
</feature>
<dbReference type="OrthoDB" id="10313456at2759"/>
<reference evidence="2" key="1">
    <citation type="submission" date="2021-02" db="EMBL/GenBank/DDBJ databases">
        <title>First Annotated Genome of the Yellow-green Alga Tribonema minus.</title>
        <authorList>
            <person name="Mahan K.M."/>
        </authorList>
    </citation>
    <scope>NUCLEOTIDE SEQUENCE</scope>
    <source>
        <strain evidence="2">UTEX B ZZ1240</strain>
    </source>
</reference>
<protein>
    <submittedName>
        <fullName evidence="2">Uncharacterized protein</fullName>
    </submittedName>
</protein>
<sequence>MLGLRLWLLALCLLAITALTAAKEARAPSLFVRFLERFELGGQSGVVDNGRVVEEVPPRPLQVFEYGARTRAEFKRNKAKYKYQHVCLMDGEGAGVWHTRRTPWFWRGNKPPFHVRIVRPNFVGMLYFLMSNEKVRVDWVEEEVEMPDGTKKKCLKHKIVPL</sequence>
<gene>
    <name evidence="2" type="ORF">JKP88DRAFT_79212</name>
</gene>
<dbReference type="Proteomes" id="UP000664859">
    <property type="component" value="Unassembled WGS sequence"/>
</dbReference>
<comment type="caution">
    <text evidence="2">The sequence shown here is derived from an EMBL/GenBank/DDBJ whole genome shotgun (WGS) entry which is preliminary data.</text>
</comment>